<sequence>MVRFKNRYLIVEVCFTRGKKGPAISARDIYNLVLASVANNFGDFGVGTMQAALQVVYYNPTTHLAIVRCGRDDATQVQSCLSFLTEAQHQDARFRTVHVCGSARTVKDTLHTLSRERAAKLQLAPTIVADMEAEINGLDSL</sequence>
<dbReference type="AlphaFoldDB" id="A0A1V9YJQ0"/>
<keyword evidence="7" id="KW-1185">Reference proteome</keyword>
<organism evidence="6 7">
    <name type="scientific">Achlya hypogyna</name>
    <name type="common">Oomycete</name>
    <name type="synonym">Protoachlya hypogyna</name>
    <dbReference type="NCBI Taxonomy" id="1202772"/>
    <lineage>
        <taxon>Eukaryota</taxon>
        <taxon>Sar</taxon>
        <taxon>Stramenopiles</taxon>
        <taxon>Oomycota</taxon>
        <taxon>Saprolegniomycetes</taxon>
        <taxon>Saprolegniales</taxon>
        <taxon>Achlyaceae</taxon>
        <taxon>Achlya</taxon>
    </lineage>
</organism>
<dbReference type="SUPFAM" id="SSF160350">
    <property type="entry name" value="Rnp2-like"/>
    <property type="match status" value="1"/>
</dbReference>
<accession>A0A1V9YJQ0</accession>
<dbReference type="Proteomes" id="UP000243579">
    <property type="component" value="Unassembled WGS sequence"/>
</dbReference>
<dbReference type="Gene3D" id="3.30.70.3250">
    <property type="entry name" value="Ribonuclease P, Pop5 subunit"/>
    <property type="match status" value="1"/>
</dbReference>
<dbReference type="GO" id="GO:0005730">
    <property type="term" value="C:nucleolus"/>
    <property type="evidence" value="ECO:0007669"/>
    <property type="project" value="TreeGrafter"/>
</dbReference>
<comment type="function">
    <text evidence="5">Component of ribonuclease P, a protein complex that generates mature tRNA molecules by cleaving their 5'-ends.</text>
</comment>
<evidence type="ECO:0000256" key="2">
    <source>
        <dbReference type="ARBA" id="ARBA00010800"/>
    </source>
</evidence>
<dbReference type="EMBL" id="JNBR01001551">
    <property type="protein sequence ID" value="OQR85939.1"/>
    <property type="molecule type" value="Genomic_DNA"/>
</dbReference>
<evidence type="ECO:0000313" key="6">
    <source>
        <dbReference type="EMBL" id="OQR85939.1"/>
    </source>
</evidence>
<gene>
    <name evidence="6" type="ORF">ACHHYP_11164</name>
</gene>
<reference evidence="6 7" key="1">
    <citation type="journal article" date="2014" name="Genome Biol. Evol.">
        <title>The secreted proteins of Achlya hypogyna and Thraustotheca clavata identify the ancestral oomycete secretome and reveal gene acquisitions by horizontal gene transfer.</title>
        <authorList>
            <person name="Misner I."/>
            <person name="Blouin N."/>
            <person name="Leonard G."/>
            <person name="Richards T.A."/>
            <person name="Lane C.E."/>
        </authorList>
    </citation>
    <scope>NUCLEOTIDE SEQUENCE [LARGE SCALE GENOMIC DNA]</scope>
    <source>
        <strain evidence="6 7">ATCC 48635</strain>
    </source>
</reference>
<dbReference type="InterPro" id="IPR002759">
    <property type="entry name" value="Pop5/Rpp14/Rnp2-like"/>
</dbReference>
<comment type="subcellular location">
    <subcellularLocation>
        <location evidence="1">Nucleus</location>
    </subcellularLocation>
</comment>
<dbReference type="GO" id="GO:0001682">
    <property type="term" value="P:tRNA 5'-leader removal"/>
    <property type="evidence" value="ECO:0007669"/>
    <property type="project" value="InterPro"/>
</dbReference>
<protein>
    <recommendedName>
        <fullName evidence="5">Ribonuclease P/MRP protein subunit POP5</fullName>
    </recommendedName>
</protein>
<dbReference type="OrthoDB" id="24745at2759"/>
<dbReference type="Pfam" id="PF01900">
    <property type="entry name" value="RNase_P_Rpp14"/>
    <property type="match status" value="1"/>
</dbReference>
<evidence type="ECO:0000256" key="3">
    <source>
        <dbReference type="ARBA" id="ARBA00022694"/>
    </source>
</evidence>
<dbReference type="STRING" id="1202772.A0A1V9YJQ0"/>
<keyword evidence="3 5" id="KW-0819">tRNA processing</keyword>
<dbReference type="PANTHER" id="PTHR15441:SF2">
    <property type="entry name" value="RIBONUCLEASE P_MRP PROTEIN SUBUNIT POP5"/>
    <property type="match status" value="1"/>
</dbReference>
<evidence type="ECO:0000256" key="5">
    <source>
        <dbReference type="PIRNR" id="PIRNR023803"/>
    </source>
</evidence>
<name>A0A1V9YJQ0_ACHHY</name>
<proteinExistence type="inferred from homology"/>
<evidence type="ECO:0000256" key="1">
    <source>
        <dbReference type="ARBA" id="ARBA00004123"/>
    </source>
</evidence>
<evidence type="ECO:0000256" key="4">
    <source>
        <dbReference type="ARBA" id="ARBA00023242"/>
    </source>
</evidence>
<dbReference type="InterPro" id="IPR016819">
    <property type="entry name" value="RNase_P/MRP_POP5"/>
</dbReference>
<dbReference type="InterPro" id="IPR038085">
    <property type="entry name" value="Rnp2-like_sf"/>
</dbReference>
<keyword evidence="4" id="KW-0539">Nucleus</keyword>
<dbReference type="GO" id="GO:0030681">
    <property type="term" value="C:multimeric ribonuclease P complex"/>
    <property type="evidence" value="ECO:0007669"/>
    <property type="project" value="TreeGrafter"/>
</dbReference>
<dbReference type="GO" id="GO:0000172">
    <property type="term" value="C:ribonuclease MRP complex"/>
    <property type="evidence" value="ECO:0007669"/>
    <property type="project" value="TreeGrafter"/>
</dbReference>
<dbReference type="GO" id="GO:0033204">
    <property type="term" value="F:ribonuclease P RNA binding"/>
    <property type="evidence" value="ECO:0007669"/>
    <property type="project" value="InterPro"/>
</dbReference>
<comment type="similarity">
    <text evidence="2 5">Belongs to the eukaryotic/archaeal RNase P protein component 2 family.</text>
</comment>
<dbReference type="PANTHER" id="PTHR15441">
    <property type="entry name" value="RIBONUCLEASE P PROTEIN SUBUNIT P14"/>
    <property type="match status" value="1"/>
</dbReference>
<evidence type="ECO:0000313" key="7">
    <source>
        <dbReference type="Proteomes" id="UP000243579"/>
    </source>
</evidence>
<dbReference type="PIRSF" id="PIRSF023803">
    <property type="entry name" value="Ribonuclease_P_prd"/>
    <property type="match status" value="1"/>
</dbReference>
<comment type="caution">
    <text evidence="6">The sequence shown here is derived from an EMBL/GenBank/DDBJ whole genome shotgun (WGS) entry which is preliminary data.</text>
</comment>